<keyword evidence="1" id="KW-1133">Transmembrane helix</keyword>
<protein>
    <submittedName>
        <fullName evidence="2">Uncharacterized protein</fullName>
    </submittedName>
</protein>
<dbReference type="OrthoDB" id="10444103at2759"/>
<evidence type="ECO:0000256" key="1">
    <source>
        <dbReference type="SAM" id="Phobius"/>
    </source>
</evidence>
<name>A0A2S2QH11_9HEMI</name>
<gene>
    <name evidence="2" type="ORF">g.21119</name>
</gene>
<accession>A0A2S2QH11</accession>
<proteinExistence type="predicted"/>
<dbReference type="AlphaFoldDB" id="A0A2S2QH11"/>
<keyword evidence="1" id="KW-0812">Transmembrane</keyword>
<keyword evidence="1" id="KW-0472">Membrane</keyword>
<feature type="transmembrane region" description="Helical" evidence="1">
    <location>
        <begin position="7"/>
        <end position="25"/>
    </location>
</feature>
<organism evidence="2">
    <name type="scientific">Sipha flava</name>
    <name type="common">yellow sugarcane aphid</name>
    <dbReference type="NCBI Taxonomy" id="143950"/>
    <lineage>
        <taxon>Eukaryota</taxon>
        <taxon>Metazoa</taxon>
        <taxon>Ecdysozoa</taxon>
        <taxon>Arthropoda</taxon>
        <taxon>Hexapoda</taxon>
        <taxon>Insecta</taxon>
        <taxon>Pterygota</taxon>
        <taxon>Neoptera</taxon>
        <taxon>Paraneoptera</taxon>
        <taxon>Hemiptera</taxon>
        <taxon>Sternorrhyncha</taxon>
        <taxon>Aphidomorpha</taxon>
        <taxon>Aphidoidea</taxon>
        <taxon>Aphididae</taxon>
        <taxon>Sipha</taxon>
    </lineage>
</organism>
<reference evidence="2" key="1">
    <citation type="submission" date="2018-04" db="EMBL/GenBank/DDBJ databases">
        <title>Transcriptome assembly of Sipha flava.</title>
        <authorList>
            <person name="Scully E.D."/>
            <person name="Geib S.M."/>
            <person name="Palmer N.A."/>
            <person name="Koch K."/>
            <person name="Bradshaw J."/>
            <person name="Heng-Moss T."/>
            <person name="Sarath G."/>
        </authorList>
    </citation>
    <scope>NUCLEOTIDE SEQUENCE</scope>
</reference>
<dbReference type="EMBL" id="GGMS01007801">
    <property type="protein sequence ID" value="MBY77004.1"/>
    <property type="molecule type" value="Transcribed_RNA"/>
</dbReference>
<sequence>MNTPVNIFYYFFLVTLHLCMNSATITPDNLKYLCGLKNGTQLIQQIPQGCTSVVVPSSTPPDNNTLGIEDIKKIKGNLPIVLIFDSLHHDDWVGKFKEDPFVFSSQIQAYKVDAIAFENMYHEKKHPFTILEADFTNALVPWLDKLKELNPNMKFGIVLYFDDKNFYSTFNFSNLNTHVDFYIINSISKEFCFYNDKQEDMKNLDQADELARLRFNFDLLGIYIASVDYDDYEGKCECQLACAKSKTFPELNIIIGASQENTSKIDQYKCISGEFPKIVH</sequence>
<evidence type="ECO:0000313" key="2">
    <source>
        <dbReference type="EMBL" id="MBY77004.1"/>
    </source>
</evidence>